<evidence type="ECO:0000259" key="1">
    <source>
        <dbReference type="SMART" id="SM00418"/>
    </source>
</evidence>
<feature type="domain" description="HTH arsR-type" evidence="1">
    <location>
        <begin position="11"/>
        <end position="109"/>
    </location>
</feature>
<gene>
    <name evidence="2" type="ORF">Dfulv_03280</name>
</gene>
<dbReference type="InterPro" id="IPR011991">
    <property type="entry name" value="ArsR-like_HTH"/>
</dbReference>
<dbReference type="InterPro" id="IPR036388">
    <property type="entry name" value="WH-like_DNA-bd_sf"/>
</dbReference>
<keyword evidence="3" id="KW-1185">Reference proteome</keyword>
<dbReference type="EMBL" id="CP073720">
    <property type="protein sequence ID" value="UWP83341.1"/>
    <property type="molecule type" value="Genomic_DNA"/>
</dbReference>
<dbReference type="InterPro" id="IPR001845">
    <property type="entry name" value="HTH_ArsR_DNA-bd_dom"/>
</dbReference>
<dbReference type="Pfam" id="PF12840">
    <property type="entry name" value="HTH_20"/>
    <property type="match status" value="1"/>
</dbReference>
<protein>
    <submittedName>
        <fullName evidence="2">Helix-turn-helix domain-containing protein</fullName>
    </submittedName>
</protein>
<reference evidence="2" key="1">
    <citation type="submission" date="2021-04" db="EMBL/GenBank/DDBJ databases">
        <authorList>
            <person name="Hartkoorn R.C."/>
            <person name="Beaudoing E."/>
            <person name="Hot D."/>
        </authorList>
    </citation>
    <scope>NUCLEOTIDE SEQUENCE</scope>
    <source>
        <strain evidence="2">NRRL B-16292</strain>
    </source>
</reference>
<dbReference type="SMART" id="SM00418">
    <property type="entry name" value="HTH_ARSR"/>
    <property type="match status" value="1"/>
</dbReference>
<accession>A0ABY5W2K4</accession>
<dbReference type="Proteomes" id="UP001059617">
    <property type="component" value="Chromosome"/>
</dbReference>
<dbReference type="RefSeq" id="WP_259861126.1">
    <property type="nucleotide sequence ID" value="NZ_BAAAST010000067.1"/>
</dbReference>
<dbReference type="SUPFAM" id="SSF46785">
    <property type="entry name" value="Winged helix' DNA-binding domain"/>
    <property type="match status" value="1"/>
</dbReference>
<name>A0ABY5W2K4_9ACTN</name>
<organism evidence="2 3">
    <name type="scientific">Dactylosporangium fulvum</name>
    <dbReference type="NCBI Taxonomy" id="53359"/>
    <lineage>
        <taxon>Bacteria</taxon>
        <taxon>Bacillati</taxon>
        <taxon>Actinomycetota</taxon>
        <taxon>Actinomycetes</taxon>
        <taxon>Micromonosporales</taxon>
        <taxon>Micromonosporaceae</taxon>
        <taxon>Dactylosporangium</taxon>
    </lineage>
</organism>
<evidence type="ECO:0000313" key="3">
    <source>
        <dbReference type="Proteomes" id="UP001059617"/>
    </source>
</evidence>
<dbReference type="InterPro" id="IPR036390">
    <property type="entry name" value="WH_DNA-bd_sf"/>
</dbReference>
<dbReference type="Gene3D" id="1.10.10.10">
    <property type="entry name" value="Winged helix-like DNA-binding domain superfamily/Winged helix DNA-binding domain"/>
    <property type="match status" value="1"/>
</dbReference>
<proteinExistence type="predicted"/>
<dbReference type="CDD" id="cd00090">
    <property type="entry name" value="HTH_ARSR"/>
    <property type="match status" value="1"/>
</dbReference>
<evidence type="ECO:0000313" key="2">
    <source>
        <dbReference type="EMBL" id="UWP83341.1"/>
    </source>
</evidence>
<sequence>MGSNRRPATEAEAKALASSTRLRIIRMCLDRALTNKEIAERLDLNPATALHHVRTLVSAGFLVPQEARRGPRGSREVPYLSTGKSWELTVGEEKDPSQAILQAFQEELALLGDRPANFARLGLRLTEEEWQELQDRFSELMDEYAARGRGGPGRPYSIFLALYEDPSRD</sequence>
<reference evidence="2" key="2">
    <citation type="submission" date="2022-09" db="EMBL/GenBank/DDBJ databases">
        <title>Biosynthetic gene clusters of Dactylosporangioum fulvum.</title>
        <authorList>
            <person name="Caradec T."/>
        </authorList>
    </citation>
    <scope>NUCLEOTIDE SEQUENCE</scope>
    <source>
        <strain evidence="2">NRRL B-16292</strain>
    </source>
</reference>